<keyword evidence="6" id="KW-1185">Reference proteome</keyword>
<evidence type="ECO:0000259" key="4">
    <source>
        <dbReference type="PROSITE" id="PS50222"/>
    </source>
</evidence>
<dbReference type="PROSITE" id="PS50222">
    <property type="entry name" value="EF_HAND_2"/>
    <property type="match status" value="2"/>
</dbReference>
<dbReference type="SMART" id="SM00054">
    <property type="entry name" value="EFh"/>
    <property type="match status" value="4"/>
</dbReference>
<dbReference type="Gene3D" id="1.10.238.10">
    <property type="entry name" value="EF-hand"/>
    <property type="match status" value="1"/>
</dbReference>
<keyword evidence="1" id="KW-0677">Repeat</keyword>
<dbReference type="AlphaFoldDB" id="A0A1H4GDD5"/>
<feature type="domain" description="EF-hand" evidence="4">
    <location>
        <begin position="102"/>
        <end position="137"/>
    </location>
</feature>
<feature type="chain" id="PRO_5011627778" evidence="3">
    <location>
        <begin position="38"/>
        <end position="167"/>
    </location>
</feature>
<dbReference type="Pfam" id="PF13202">
    <property type="entry name" value="EF-hand_5"/>
    <property type="match status" value="1"/>
</dbReference>
<dbReference type="CDD" id="cd00051">
    <property type="entry name" value="EFh"/>
    <property type="match status" value="1"/>
</dbReference>
<proteinExistence type="predicted"/>
<gene>
    <name evidence="5" type="ORF">SAMN05444370_1504</name>
</gene>
<reference evidence="5 6" key="1">
    <citation type="submission" date="2016-10" db="EMBL/GenBank/DDBJ databases">
        <authorList>
            <person name="de Groot N.N."/>
        </authorList>
    </citation>
    <scope>NUCLEOTIDE SEQUENCE [LARGE SCALE GENOMIC DNA]</scope>
    <source>
        <strain evidence="5 6">DSM 15345</strain>
    </source>
</reference>
<dbReference type="InterPro" id="IPR002048">
    <property type="entry name" value="EF_hand_dom"/>
</dbReference>
<dbReference type="RefSeq" id="WP_093256945.1">
    <property type="nucleotide sequence ID" value="NZ_FNQM01000050.1"/>
</dbReference>
<dbReference type="InterPro" id="IPR011992">
    <property type="entry name" value="EF-hand-dom_pair"/>
</dbReference>
<sequence>MHTTDFGFRSPRGGHQIAVAVLTALAACLLTATAAGAQSADEFGLFDMNGDGEISVVELGARMGGDEAAAASMLGEMDTDGSGTASFAEYEALMAARAAQGDPDEDARAEFAVYDRDGDGEINKMELGKTLVSTGQSADAADDMIAQGDGDASGTISFDEFKALTGR</sequence>
<dbReference type="Pfam" id="PF13499">
    <property type="entry name" value="EF-hand_7"/>
    <property type="match status" value="1"/>
</dbReference>
<dbReference type="SUPFAM" id="SSF47473">
    <property type="entry name" value="EF-hand"/>
    <property type="match status" value="1"/>
</dbReference>
<dbReference type="InterPro" id="IPR018247">
    <property type="entry name" value="EF_Hand_1_Ca_BS"/>
</dbReference>
<feature type="signal peptide" evidence="3">
    <location>
        <begin position="1"/>
        <end position="37"/>
    </location>
</feature>
<dbReference type="OrthoDB" id="7450668at2"/>
<evidence type="ECO:0000256" key="1">
    <source>
        <dbReference type="ARBA" id="ARBA00022737"/>
    </source>
</evidence>
<dbReference type="Proteomes" id="UP000198703">
    <property type="component" value="Unassembled WGS sequence"/>
</dbReference>
<accession>A0A1H4GDD5</accession>
<keyword evidence="2" id="KW-0106">Calcium</keyword>
<evidence type="ECO:0000313" key="5">
    <source>
        <dbReference type="EMBL" id="SEB07000.1"/>
    </source>
</evidence>
<dbReference type="InterPro" id="IPR050145">
    <property type="entry name" value="Centrin_CML-like"/>
</dbReference>
<evidence type="ECO:0000256" key="3">
    <source>
        <dbReference type="SAM" id="SignalP"/>
    </source>
</evidence>
<evidence type="ECO:0000256" key="2">
    <source>
        <dbReference type="ARBA" id="ARBA00022837"/>
    </source>
</evidence>
<protein>
    <submittedName>
        <fullName evidence="5">Calmodulin</fullName>
    </submittedName>
</protein>
<name>A0A1H4GDD5_9RHOB</name>
<dbReference type="EMBL" id="FNQM01000050">
    <property type="protein sequence ID" value="SEB07000.1"/>
    <property type="molecule type" value="Genomic_DNA"/>
</dbReference>
<evidence type="ECO:0000313" key="6">
    <source>
        <dbReference type="Proteomes" id="UP000198703"/>
    </source>
</evidence>
<keyword evidence="3" id="KW-0732">Signal</keyword>
<dbReference type="PANTHER" id="PTHR23050">
    <property type="entry name" value="CALCIUM BINDING PROTEIN"/>
    <property type="match status" value="1"/>
</dbReference>
<feature type="domain" description="EF-hand" evidence="4">
    <location>
        <begin position="65"/>
        <end position="100"/>
    </location>
</feature>
<dbReference type="STRING" id="89524.SAMN05444370_1504"/>
<dbReference type="FunFam" id="1.10.238.10:FF:000003">
    <property type="entry name" value="Calmodulin A"/>
    <property type="match status" value="1"/>
</dbReference>
<dbReference type="GO" id="GO:0005509">
    <property type="term" value="F:calcium ion binding"/>
    <property type="evidence" value="ECO:0007669"/>
    <property type="project" value="InterPro"/>
</dbReference>
<organism evidence="5 6">
    <name type="scientific">Rubrimonas cliftonensis</name>
    <dbReference type="NCBI Taxonomy" id="89524"/>
    <lineage>
        <taxon>Bacteria</taxon>
        <taxon>Pseudomonadati</taxon>
        <taxon>Pseudomonadota</taxon>
        <taxon>Alphaproteobacteria</taxon>
        <taxon>Rhodobacterales</taxon>
        <taxon>Paracoccaceae</taxon>
        <taxon>Rubrimonas</taxon>
    </lineage>
</organism>
<dbReference type="PROSITE" id="PS00018">
    <property type="entry name" value="EF_HAND_1"/>
    <property type="match status" value="2"/>
</dbReference>